<evidence type="ECO:0000256" key="2">
    <source>
        <dbReference type="ARBA" id="ARBA00022722"/>
    </source>
</evidence>
<dbReference type="PANTHER" id="PTHR30636">
    <property type="entry name" value="UPF0701 PROTEIN YICC"/>
    <property type="match status" value="1"/>
</dbReference>
<comment type="cofactor">
    <cofactor evidence="1">
        <name>a divalent metal cation</name>
        <dbReference type="ChEBI" id="CHEBI:60240"/>
    </cofactor>
</comment>
<feature type="domain" description="Endoribonuclease YicC-like N-terminal" evidence="6">
    <location>
        <begin position="2"/>
        <end position="154"/>
    </location>
</feature>
<dbReference type="PANTHER" id="PTHR30636:SF3">
    <property type="entry name" value="UPF0701 PROTEIN YICC"/>
    <property type="match status" value="1"/>
</dbReference>
<dbReference type="OrthoDB" id="9771229at2"/>
<evidence type="ECO:0000256" key="3">
    <source>
        <dbReference type="ARBA" id="ARBA00022759"/>
    </source>
</evidence>
<dbReference type="GO" id="GO:0016787">
    <property type="term" value="F:hydrolase activity"/>
    <property type="evidence" value="ECO:0007669"/>
    <property type="project" value="UniProtKB-KW"/>
</dbReference>
<evidence type="ECO:0000256" key="1">
    <source>
        <dbReference type="ARBA" id="ARBA00001968"/>
    </source>
</evidence>
<keyword evidence="2" id="KW-0540">Nuclease</keyword>
<dbReference type="NCBIfam" id="TIGR00255">
    <property type="entry name" value="YicC/YloC family endoribonuclease"/>
    <property type="match status" value="1"/>
</dbReference>
<sequence>MIRSMTAFERQEYQGEWGKLTWELRSVNHRYLDIYPRLPEELRHLEPALRERLSARLSRGKVECNLRFRPVAGVSADVELNWPYVEKLLSASNALGERIGGATPINPLELMRMPGVMKDVEQDMEPISKAALALLEKTLDGFVAGREREGVRLAEIVRDRAHKVAELVAKVRERRPQVNAYVREKLMARIQDMEATADPGRIEQELVIVAQRLDVDEELERLATHVTEVERVLTKREPVGRRLDFLMQELNREANTLTSKAADTETTNAAVEMKVLIEQMREQIQNIE</sequence>
<accession>A0A3E0X235</accession>
<dbReference type="RefSeq" id="WP_116300485.1">
    <property type="nucleotide sequence ID" value="NZ_NFZV01000001.1"/>
</dbReference>
<dbReference type="Pfam" id="PF08340">
    <property type="entry name" value="YicC-like_C"/>
    <property type="match status" value="1"/>
</dbReference>
<evidence type="ECO:0000256" key="4">
    <source>
        <dbReference type="ARBA" id="ARBA00022801"/>
    </source>
</evidence>
<organism evidence="8 9">
    <name type="scientific">Alkalilimnicola ehrlichii</name>
    <dbReference type="NCBI Taxonomy" id="351052"/>
    <lineage>
        <taxon>Bacteria</taxon>
        <taxon>Pseudomonadati</taxon>
        <taxon>Pseudomonadota</taxon>
        <taxon>Gammaproteobacteria</taxon>
        <taxon>Chromatiales</taxon>
        <taxon>Ectothiorhodospiraceae</taxon>
        <taxon>Alkalilimnicola</taxon>
    </lineage>
</organism>
<keyword evidence="4" id="KW-0378">Hydrolase</keyword>
<dbReference type="InterPro" id="IPR013527">
    <property type="entry name" value="YicC-like_N"/>
</dbReference>
<comment type="caution">
    <text evidence="8">The sequence shown here is derived from an EMBL/GenBank/DDBJ whole genome shotgun (WGS) entry which is preliminary data.</text>
</comment>
<dbReference type="EMBL" id="NFZW01000001">
    <property type="protein sequence ID" value="RFA39547.1"/>
    <property type="molecule type" value="Genomic_DNA"/>
</dbReference>
<evidence type="ECO:0000259" key="7">
    <source>
        <dbReference type="Pfam" id="PF08340"/>
    </source>
</evidence>
<name>A0A3E0X235_9GAMM</name>
<dbReference type="Pfam" id="PF03755">
    <property type="entry name" value="YicC-like_N"/>
    <property type="match status" value="1"/>
</dbReference>
<keyword evidence="3" id="KW-0255">Endonuclease</keyword>
<evidence type="ECO:0000256" key="5">
    <source>
        <dbReference type="ARBA" id="ARBA00035648"/>
    </source>
</evidence>
<gene>
    <name evidence="8" type="ORF">CAL65_01915</name>
</gene>
<keyword evidence="9" id="KW-1185">Reference proteome</keyword>
<evidence type="ECO:0000313" key="8">
    <source>
        <dbReference type="EMBL" id="RFA39547.1"/>
    </source>
</evidence>
<feature type="domain" description="Endoribonuclease YicC-like C-terminal" evidence="7">
    <location>
        <begin position="171"/>
        <end position="288"/>
    </location>
</feature>
<evidence type="ECO:0000259" key="6">
    <source>
        <dbReference type="Pfam" id="PF03755"/>
    </source>
</evidence>
<reference evidence="9" key="1">
    <citation type="submission" date="2017-05" db="EMBL/GenBank/DDBJ databases">
        <authorList>
            <person name="Sharma S."/>
            <person name="Sidhu C."/>
            <person name="Pinnaka A.K."/>
        </authorList>
    </citation>
    <scope>NUCLEOTIDE SEQUENCE [LARGE SCALE GENOMIC DNA]</scope>
    <source>
        <strain evidence="9">AK93</strain>
    </source>
</reference>
<proteinExistence type="inferred from homology"/>
<dbReference type="InterPro" id="IPR005229">
    <property type="entry name" value="YicC/YloC-like"/>
</dbReference>
<dbReference type="GO" id="GO:0004521">
    <property type="term" value="F:RNA endonuclease activity"/>
    <property type="evidence" value="ECO:0007669"/>
    <property type="project" value="InterPro"/>
</dbReference>
<comment type="similarity">
    <text evidence="5">Belongs to the YicC/YloC family.</text>
</comment>
<evidence type="ECO:0000313" key="9">
    <source>
        <dbReference type="Proteomes" id="UP000256763"/>
    </source>
</evidence>
<protein>
    <submittedName>
        <fullName evidence="8">YicC family protein</fullName>
    </submittedName>
</protein>
<dbReference type="AlphaFoldDB" id="A0A3E0X235"/>
<dbReference type="InterPro" id="IPR013551">
    <property type="entry name" value="YicC-like_C"/>
</dbReference>
<dbReference type="Proteomes" id="UP000256763">
    <property type="component" value="Unassembled WGS sequence"/>
</dbReference>